<evidence type="ECO:0000313" key="2">
    <source>
        <dbReference type="EMBL" id="GEZ41526.1"/>
    </source>
</evidence>
<protein>
    <submittedName>
        <fullName evidence="2">Uncharacterized protein</fullName>
    </submittedName>
</protein>
<accession>A0A699IAX1</accession>
<feature type="region of interest" description="Disordered" evidence="1">
    <location>
        <begin position="46"/>
        <end position="107"/>
    </location>
</feature>
<gene>
    <name evidence="2" type="ORF">Tci_513499</name>
</gene>
<proteinExistence type="predicted"/>
<dbReference type="AlphaFoldDB" id="A0A699IAX1"/>
<organism evidence="2">
    <name type="scientific">Tanacetum cinerariifolium</name>
    <name type="common">Dalmatian daisy</name>
    <name type="synonym">Chrysanthemum cinerariifolium</name>
    <dbReference type="NCBI Taxonomy" id="118510"/>
    <lineage>
        <taxon>Eukaryota</taxon>
        <taxon>Viridiplantae</taxon>
        <taxon>Streptophyta</taxon>
        <taxon>Embryophyta</taxon>
        <taxon>Tracheophyta</taxon>
        <taxon>Spermatophyta</taxon>
        <taxon>Magnoliopsida</taxon>
        <taxon>eudicotyledons</taxon>
        <taxon>Gunneridae</taxon>
        <taxon>Pentapetalae</taxon>
        <taxon>asterids</taxon>
        <taxon>campanulids</taxon>
        <taxon>Asterales</taxon>
        <taxon>Asteraceae</taxon>
        <taxon>Asteroideae</taxon>
        <taxon>Anthemideae</taxon>
        <taxon>Anthemidinae</taxon>
        <taxon>Tanacetum</taxon>
    </lineage>
</organism>
<dbReference type="EMBL" id="BKCJ010276167">
    <property type="protein sequence ID" value="GEZ41526.1"/>
    <property type="molecule type" value="Genomic_DNA"/>
</dbReference>
<feature type="compositionally biased region" description="Basic and acidic residues" evidence="1">
    <location>
        <begin position="46"/>
        <end position="72"/>
    </location>
</feature>
<name>A0A699IAX1_TANCI</name>
<sequence>TFRVILFSIHNDEWKSFQSQHQIALREEAKSPVTKNVNSISLTIGEEKKSDKDGVATGDGIDKTNGSDKEMPVNEAETENGAKNRIKTSHSREMIMKKEWRRPALSL</sequence>
<feature type="non-terminal residue" evidence="2">
    <location>
        <position position="1"/>
    </location>
</feature>
<comment type="caution">
    <text evidence="2">The sequence shown here is derived from an EMBL/GenBank/DDBJ whole genome shotgun (WGS) entry which is preliminary data.</text>
</comment>
<feature type="compositionally biased region" description="Basic and acidic residues" evidence="1">
    <location>
        <begin position="90"/>
        <end position="107"/>
    </location>
</feature>
<evidence type="ECO:0000256" key="1">
    <source>
        <dbReference type="SAM" id="MobiDB-lite"/>
    </source>
</evidence>
<reference evidence="2" key="1">
    <citation type="journal article" date="2019" name="Sci. Rep.">
        <title>Draft genome of Tanacetum cinerariifolium, the natural source of mosquito coil.</title>
        <authorList>
            <person name="Yamashiro T."/>
            <person name="Shiraishi A."/>
            <person name="Satake H."/>
            <person name="Nakayama K."/>
        </authorList>
    </citation>
    <scope>NUCLEOTIDE SEQUENCE</scope>
</reference>